<dbReference type="Proteomes" id="UP000430692">
    <property type="component" value="Unassembled WGS sequence"/>
</dbReference>
<proteinExistence type="predicted"/>
<protein>
    <submittedName>
        <fullName evidence="1">Uncharacterized protein</fullName>
    </submittedName>
</protein>
<evidence type="ECO:0000313" key="1">
    <source>
        <dbReference type="EMBL" id="MXQ53765.1"/>
    </source>
</evidence>
<dbReference type="AlphaFoldDB" id="A0A6I4VUB5"/>
<accession>A0A6I4VUB5</accession>
<sequence length="56" mass="6464">MIKEEQIMENKDVSYYINLPFTTQGIGINEQNTGILSKYELKLGLFQFSVRLLPPT</sequence>
<name>A0A6I4VUB5_9BACL</name>
<evidence type="ECO:0000313" key="2">
    <source>
        <dbReference type="Proteomes" id="UP000430692"/>
    </source>
</evidence>
<gene>
    <name evidence="1" type="ORF">GSM42_08515</name>
</gene>
<organism evidence="1 2">
    <name type="scientific">Shimazuella alba</name>
    <dbReference type="NCBI Taxonomy" id="2690964"/>
    <lineage>
        <taxon>Bacteria</taxon>
        <taxon>Bacillati</taxon>
        <taxon>Bacillota</taxon>
        <taxon>Bacilli</taxon>
        <taxon>Bacillales</taxon>
        <taxon>Thermoactinomycetaceae</taxon>
        <taxon>Shimazuella</taxon>
    </lineage>
</organism>
<reference evidence="1 2" key="1">
    <citation type="submission" date="2019-12" db="EMBL/GenBank/DDBJ databases">
        <title>Whole-genome analyses of novel actinobacteria.</title>
        <authorList>
            <person name="Sahin N."/>
            <person name="Saygin H."/>
        </authorList>
    </citation>
    <scope>NUCLEOTIDE SEQUENCE [LARGE SCALE GENOMIC DNA]</scope>
    <source>
        <strain evidence="1 2">KC615</strain>
    </source>
</reference>
<dbReference type="RefSeq" id="WP_160801129.1">
    <property type="nucleotide sequence ID" value="NZ_WUUL01000005.1"/>
</dbReference>
<dbReference type="EMBL" id="WUUL01000005">
    <property type="protein sequence ID" value="MXQ53765.1"/>
    <property type="molecule type" value="Genomic_DNA"/>
</dbReference>
<keyword evidence="2" id="KW-1185">Reference proteome</keyword>
<comment type="caution">
    <text evidence="1">The sequence shown here is derived from an EMBL/GenBank/DDBJ whole genome shotgun (WGS) entry which is preliminary data.</text>
</comment>